<dbReference type="PANTHER" id="PTHR24056:SF107">
    <property type="entry name" value="CYCLIN-DEPENDENT KINASE 11A-RELATED"/>
    <property type="match status" value="1"/>
</dbReference>
<sequence>MEGAKGREGNEAADGQSFSASTAALFHGAKGVFGNCRPVSTYEKLGRIGQGAYGTVYEAIDKETKRPVALKRVILHNEKQDGFPLTSLREVALLKRIAHSNCVALLDVAVGRNRDGVFLVFEYCEHDLAHLLETVRRPFSVSEVKTVMQQLLRAVAYLHDNWIIHRDLKMSNLLYTNRGQLKLADFGLARTYGYPPRPMTPTVVTLWYRAPELLLGCESYTTAIDTWAAGCVLGELVRGEPLLPGKTPVDQLSLTCALLGTPTERIWPGMEALPALRGGTMTVPQGHQYNTLASRLPELSRAGAALLDALLTYDPAKRHTAREALAHAFFAEHPLPKEEVLMPTFPAVHAQPSAARGSGGGGGAGRRGGGWADLDRDAVSAAKKPRR</sequence>
<dbReference type="SMART" id="SM00220">
    <property type="entry name" value="S_TKc"/>
    <property type="match status" value="1"/>
</dbReference>
<evidence type="ECO:0000256" key="13">
    <source>
        <dbReference type="ARBA" id="ARBA00048367"/>
    </source>
</evidence>
<evidence type="ECO:0000256" key="5">
    <source>
        <dbReference type="ARBA" id="ARBA00022741"/>
    </source>
</evidence>
<evidence type="ECO:0000256" key="12">
    <source>
        <dbReference type="ARBA" id="ARBA00047811"/>
    </source>
</evidence>
<evidence type="ECO:0000313" key="19">
    <source>
        <dbReference type="Proteomes" id="UP000664859"/>
    </source>
</evidence>
<organism evidence="18 19">
    <name type="scientific">Tribonema minus</name>
    <dbReference type="NCBI Taxonomy" id="303371"/>
    <lineage>
        <taxon>Eukaryota</taxon>
        <taxon>Sar</taxon>
        <taxon>Stramenopiles</taxon>
        <taxon>Ochrophyta</taxon>
        <taxon>PX clade</taxon>
        <taxon>Xanthophyceae</taxon>
        <taxon>Tribonematales</taxon>
        <taxon>Tribonemataceae</taxon>
        <taxon>Tribonema</taxon>
    </lineage>
</organism>
<dbReference type="InterPro" id="IPR017441">
    <property type="entry name" value="Protein_kinase_ATP_BS"/>
</dbReference>
<name>A0A836CI29_9STRA</name>
<comment type="catalytic activity">
    <reaction evidence="13">
        <text>L-seryl-[protein] + ATP = O-phospho-L-seryl-[protein] + ADP + H(+)</text>
        <dbReference type="Rhea" id="RHEA:17989"/>
        <dbReference type="Rhea" id="RHEA-COMP:9863"/>
        <dbReference type="Rhea" id="RHEA-COMP:11604"/>
        <dbReference type="ChEBI" id="CHEBI:15378"/>
        <dbReference type="ChEBI" id="CHEBI:29999"/>
        <dbReference type="ChEBI" id="CHEBI:30616"/>
        <dbReference type="ChEBI" id="CHEBI:83421"/>
        <dbReference type="ChEBI" id="CHEBI:456216"/>
        <dbReference type="EC" id="2.7.11.22"/>
    </reaction>
</comment>
<protein>
    <recommendedName>
        <fullName evidence="9">Cyclin-dependent kinase 2 homolog</fullName>
        <ecNumber evidence="2">2.7.11.22</ecNumber>
    </recommendedName>
    <alternativeName>
        <fullName evidence="10">Cell division control protein 2 homolog</fullName>
    </alternativeName>
    <alternativeName>
        <fullName evidence="11">cdc2-related kinase 2</fullName>
    </alternativeName>
</protein>
<feature type="compositionally biased region" description="Gly residues" evidence="16">
    <location>
        <begin position="357"/>
        <end position="371"/>
    </location>
</feature>
<comment type="subunit">
    <text evidence="8">May form a complex composed of at least the catalytic subunit CRK2 and a cyclin.</text>
</comment>
<dbReference type="PANTHER" id="PTHR24056">
    <property type="entry name" value="CELL DIVISION PROTEIN KINASE"/>
    <property type="match status" value="1"/>
</dbReference>
<reference evidence="18" key="1">
    <citation type="submission" date="2021-02" db="EMBL/GenBank/DDBJ databases">
        <title>First Annotated Genome of the Yellow-green Alga Tribonema minus.</title>
        <authorList>
            <person name="Mahan K.M."/>
        </authorList>
    </citation>
    <scope>NUCLEOTIDE SEQUENCE</scope>
    <source>
        <strain evidence="18">UTEX B ZZ1240</strain>
    </source>
</reference>
<evidence type="ECO:0000256" key="4">
    <source>
        <dbReference type="ARBA" id="ARBA00022679"/>
    </source>
</evidence>
<dbReference type="EC" id="2.7.11.22" evidence="2"/>
<dbReference type="FunFam" id="1.10.510.10:FF:000533">
    <property type="entry name" value="cyclin-dependent kinase 10"/>
    <property type="match status" value="1"/>
</dbReference>
<dbReference type="Pfam" id="PF00069">
    <property type="entry name" value="Pkinase"/>
    <property type="match status" value="1"/>
</dbReference>
<comment type="caution">
    <text evidence="18">The sequence shown here is derived from an EMBL/GenBank/DDBJ whole genome shotgun (WGS) entry which is preliminary data.</text>
</comment>
<keyword evidence="7 14" id="KW-0067">ATP-binding</keyword>
<dbReference type="OrthoDB" id="1732493at2759"/>
<dbReference type="Gene3D" id="3.30.200.20">
    <property type="entry name" value="Phosphorylase Kinase, domain 1"/>
    <property type="match status" value="1"/>
</dbReference>
<evidence type="ECO:0000259" key="17">
    <source>
        <dbReference type="PROSITE" id="PS50011"/>
    </source>
</evidence>
<evidence type="ECO:0000256" key="7">
    <source>
        <dbReference type="ARBA" id="ARBA00022840"/>
    </source>
</evidence>
<evidence type="ECO:0000256" key="10">
    <source>
        <dbReference type="ARBA" id="ARBA00041902"/>
    </source>
</evidence>
<dbReference type="GO" id="GO:0005524">
    <property type="term" value="F:ATP binding"/>
    <property type="evidence" value="ECO:0007669"/>
    <property type="project" value="UniProtKB-UniRule"/>
</dbReference>
<evidence type="ECO:0000256" key="6">
    <source>
        <dbReference type="ARBA" id="ARBA00022777"/>
    </source>
</evidence>
<keyword evidence="5 14" id="KW-0547">Nucleotide-binding</keyword>
<evidence type="ECO:0000256" key="9">
    <source>
        <dbReference type="ARBA" id="ARBA00039612"/>
    </source>
</evidence>
<dbReference type="PROSITE" id="PS00107">
    <property type="entry name" value="PROTEIN_KINASE_ATP"/>
    <property type="match status" value="1"/>
</dbReference>
<comment type="catalytic activity">
    <reaction evidence="12">
        <text>L-threonyl-[protein] + ATP = O-phospho-L-threonyl-[protein] + ADP + H(+)</text>
        <dbReference type="Rhea" id="RHEA:46608"/>
        <dbReference type="Rhea" id="RHEA-COMP:11060"/>
        <dbReference type="Rhea" id="RHEA-COMP:11605"/>
        <dbReference type="ChEBI" id="CHEBI:15378"/>
        <dbReference type="ChEBI" id="CHEBI:30013"/>
        <dbReference type="ChEBI" id="CHEBI:30616"/>
        <dbReference type="ChEBI" id="CHEBI:61977"/>
        <dbReference type="ChEBI" id="CHEBI:456216"/>
        <dbReference type="EC" id="2.7.11.22"/>
    </reaction>
</comment>
<evidence type="ECO:0000256" key="15">
    <source>
        <dbReference type="RuleBase" id="RU000304"/>
    </source>
</evidence>
<dbReference type="InterPro" id="IPR050108">
    <property type="entry name" value="CDK"/>
</dbReference>
<dbReference type="GO" id="GO:0005634">
    <property type="term" value="C:nucleus"/>
    <property type="evidence" value="ECO:0007669"/>
    <property type="project" value="TreeGrafter"/>
</dbReference>
<keyword evidence="4" id="KW-0808">Transferase</keyword>
<dbReference type="GO" id="GO:0004693">
    <property type="term" value="F:cyclin-dependent protein serine/threonine kinase activity"/>
    <property type="evidence" value="ECO:0007669"/>
    <property type="project" value="UniProtKB-EC"/>
</dbReference>
<dbReference type="Gene3D" id="1.10.510.10">
    <property type="entry name" value="Transferase(Phosphotransferase) domain 1"/>
    <property type="match status" value="1"/>
</dbReference>
<feature type="binding site" evidence="14">
    <location>
        <position position="71"/>
    </location>
    <ligand>
        <name>ATP</name>
        <dbReference type="ChEBI" id="CHEBI:30616"/>
    </ligand>
</feature>
<feature type="domain" description="Protein kinase" evidence="17">
    <location>
        <begin position="42"/>
        <end position="330"/>
    </location>
</feature>
<dbReference type="Proteomes" id="UP000664859">
    <property type="component" value="Unassembled WGS sequence"/>
</dbReference>
<proteinExistence type="inferred from homology"/>
<dbReference type="SUPFAM" id="SSF56112">
    <property type="entry name" value="Protein kinase-like (PK-like)"/>
    <property type="match status" value="1"/>
</dbReference>
<dbReference type="InterPro" id="IPR008271">
    <property type="entry name" value="Ser/Thr_kinase_AS"/>
</dbReference>
<dbReference type="EMBL" id="JAFCMP010000168">
    <property type="protein sequence ID" value="KAG5184421.1"/>
    <property type="molecule type" value="Genomic_DNA"/>
</dbReference>
<feature type="region of interest" description="Disordered" evidence="16">
    <location>
        <begin position="351"/>
        <end position="387"/>
    </location>
</feature>
<gene>
    <name evidence="18" type="ORF">JKP88DRAFT_163407</name>
</gene>
<evidence type="ECO:0000313" key="18">
    <source>
        <dbReference type="EMBL" id="KAG5184421.1"/>
    </source>
</evidence>
<dbReference type="PROSITE" id="PS50011">
    <property type="entry name" value="PROTEIN_KINASE_DOM"/>
    <property type="match status" value="1"/>
</dbReference>
<comment type="similarity">
    <text evidence="1">Belongs to the protein kinase superfamily. CMGC Ser/Thr protein kinase family. CDC2/CDKX subfamily.</text>
</comment>
<evidence type="ECO:0000256" key="16">
    <source>
        <dbReference type="SAM" id="MobiDB-lite"/>
    </source>
</evidence>
<keyword evidence="6 18" id="KW-0418">Kinase</keyword>
<dbReference type="InterPro" id="IPR011009">
    <property type="entry name" value="Kinase-like_dom_sf"/>
</dbReference>
<evidence type="ECO:0000256" key="2">
    <source>
        <dbReference type="ARBA" id="ARBA00012425"/>
    </source>
</evidence>
<keyword evidence="3 15" id="KW-0723">Serine/threonine-protein kinase</keyword>
<evidence type="ECO:0000256" key="11">
    <source>
        <dbReference type="ARBA" id="ARBA00042858"/>
    </source>
</evidence>
<evidence type="ECO:0000256" key="1">
    <source>
        <dbReference type="ARBA" id="ARBA00006485"/>
    </source>
</evidence>
<keyword evidence="19" id="KW-1185">Reference proteome</keyword>
<dbReference type="GO" id="GO:0007346">
    <property type="term" value="P:regulation of mitotic cell cycle"/>
    <property type="evidence" value="ECO:0007669"/>
    <property type="project" value="TreeGrafter"/>
</dbReference>
<dbReference type="FunFam" id="3.30.200.20:FF:000124">
    <property type="entry name" value="Cyclin-dependent kinase 4"/>
    <property type="match status" value="1"/>
</dbReference>
<evidence type="ECO:0000256" key="3">
    <source>
        <dbReference type="ARBA" id="ARBA00022527"/>
    </source>
</evidence>
<dbReference type="PROSITE" id="PS00108">
    <property type="entry name" value="PROTEIN_KINASE_ST"/>
    <property type="match status" value="1"/>
</dbReference>
<evidence type="ECO:0000256" key="14">
    <source>
        <dbReference type="PROSITE-ProRule" id="PRU10141"/>
    </source>
</evidence>
<dbReference type="AlphaFoldDB" id="A0A836CI29"/>
<dbReference type="InterPro" id="IPR000719">
    <property type="entry name" value="Prot_kinase_dom"/>
</dbReference>
<accession>A0A836CI29</accession>
<evidence type="ECO:0000256" key="8">
    <source>
        <dbReference type="ARBA" id="ARBA00038543"/>
    </source>
</evidence>